<reference evidence="2" key="1">
    <citation type="journal article" date="2017" name="bioRxiv">
        <title>Comparative analysis of the genomes of Stylophora pistillata and Acropora digitifera provides evidence for extensive differences between species of corals.</title>
        <authorList>
            <person name="Voolstra C.R."/>
            <person name="Li Y."/>
            <person name="Liew Y.J."/>
            <person name="Baumgarten S."/>
            <person name="Zoccola D."/>
            <person name="Flot J.-F."/>
            <person name="Tambutte S."/>
            <person name="Allemand D."/>
            <person name="Aranda M."/>
        </authorList>
    </citation>
    <scope>NUCLEOTIDE SEQUENCE [LARGE SCALE GENOMIC DNA]</scope>
</reference>
<name>A0A2B4RKL6_STYPI</name>
<evidence type="ECO:0000313" key="1">
    <source>
        <dbReference type="EMBL" id="PFX16908.1"/>
    </source>
</evidence>
<dbReference type="EMBL" id="LSMT01000509">
    <property type="protein sequence ID" value="PFX16908.1"/>
    <property type="molecule type" value="Genomic_DNA"/>
</dbReference>
<gene>
    <name evidence="1" type="ORF">AWC38_SpisGene18781</name>
</gene>
<sequence>MGVCFKLTAFKKVKYSIKVAARQVAEEQIKLSHEFECGPQKNIRDRLAKHLPEDRIKLIVEGLAIPTFRMEISRMDDGRHLVQLTRGEEEFLPSRELAAHEDIDWAINIQYASIVVDAVMLVMQAAGIEVSVSGSTMKETVEDTAKAIEKSSAFQQAIQKIVSSWKAAGGVTEKSEAIFFLLKDTYAAGLLWNIIKSLCREMKWYDWLETTAKVSAMVVAALVTDGAALIAEIALTVLAAVDFARKIDNVVQLEEI</sequence>
<dbReference type="Proteomes" id="UP000225706">
    <property type="component" value="Unassembled WGS sequence"/>
</dbReference>
<protein>
    <submittedName>
        <fullName evidence="1">Uncharacterized protein</fullName>
    </submittedName>
</protein>
<organism evidence="1 2">
    <name type="scientific">Stylophora pistillata</name>
    <name type="common">Smooth cauliflower coral</name>
    <dbReference type="NCBI Taxonomy" id="50429"/>
    <lineage>
        <taxon>Eukaryota</taxon>
        <taxon>Metazoa</taxon>
        <taxon>Cnidaria</taxon>
        <taxon>Anthozoa</taxon>
        <taxon>Hexacorallia</taxon>
        <taxon>Scleractinia</taxon>
        <taxon>Astrocoeniina</taxon>
        <taxon>Pocilloporidae</taxon>
        <taxon>Stylophora</taxon>
    </lineage>
</organism>
<proteinExistence type="predicted"/>
<evidence type="ECO:0000313" key="2">
    <source>
        <dbReference type="Proteomes" id="UP000225706"/>
    </source>
</evidence>
<dbReference type="OrthoDB" id="10052666at2759"/>
<keyword evidence="2" id="KW-1185">Reference proteome</keyword>
<comment type="caution">
    <text evidence="1">The sequence shown here is derived from an EMBL/GenBank/DDBJ whole genome shotgun (WGS) entry which is preliminary data.</text>
</comment>
<accession>A0A2B4RKL6</accession>
<dbReference type="AlphaFoldDB" id="A0A2B4RKL6"/>